<name>M3C2H2_SPHMS</name>
<dbReference type="eggNOG" id="KOG0591">
    <property type="taxonomic scope" value="Eukaryota"/>
</dbReference>
<evidence type="ECO:0000256" key="1">
    <source>
        <dbReference type="SAM" id="MobiDB-lite"/>
    </source>
</evidence>
<feature type="domain" description="Protein kinase" evidence="3">
    <location>
        <begin position="204"/>
        <end position="545"/>
    </location>
</feature>
<reference evidence="4 5" key="1">
    <citation type="journal article" date="2012" name="PLoS Pathog.">
        <title>Diverse lifestyles and strategies of plant pathogenesis encoded in the genomes of eighteen Dothideomycetes fungi.</title>
        <authorList>
            <person name="Ohm R.A."/>
            <person name="Feau N."/>
            <person name="Henrissat B."/>
            <person name="Schoch C.L."/>
            <person name="Horwitz B.A."/>
            <person name="Barry K.W."/>
            <person name="Condon B.J."/>
            <person name="Copeland A.C."/>
            <person name="Dhillon B."/>
            <person name="Glaser F."/>
            <person name="Hesse C.N."/>
            <person name="Kosti I."/>
            <person name="LaButti K."/>
            <person name="Lindquist E.A."/>
            <person name="Lucas S."/>
            <person name="Salamov A.A."/>
            <person name="Bradshaw R.E."/>
            <person name="Ciuffetti L."/>
            <person name="Hamelin R.C."/>
            <person name="Kema G.H.J."/>
            <person name="Lawrence C."/>
            <person name="Scott J.A."/>
            <person name="Spatafora J.W."/>
            <person name="Turgeon B.G."/>
            <person name="de Wit P.J.G.M."/>
            <person name="Zhong S."/>
            <person name="Goodwin S.B."/>
            <person name="Grigoriev I.V."/>
        </authorList>
    </citation>
    <scope>NUCLEOTIDE SEQUENCE [LARGE SCALE GENOMIC DNA]</scope>
    <source>
        <strain evidence="4 5">SO2202</strain>
    </source>
</reference>
<dbReference type="InterPro" id="IPR011009">
    <property type="entry name" value="Kinase-like_dom_sf"/>
</dbReference>
<dbReference type="PROSITE" id="PS50011">
    <property type="entry name" value="PROTEIN_KINASE_DOM"/>
    <property type="match status" value="1"/>
</dbReference>
<dbReference type="Proteomes" id="UP000016931">
    <property type="component" value="Unassembled WGS sequence"/>
</dbReference>
<evidence type="ECO:0000313" key="4">
    <source>
        <dbReference type="EMBL" id="EMF14446.1"/>
    </source>
</evidence>
<dbReference type="GeneID" id="27904739"/>
<accession>M3C2H2</accession>
<dbReference type="InterPro" id="IPR053083">
    <property type="entry name" value="TF_kinase-domain_protein"/>
</dbReference>
<proteinExistence type="predicted"/>
<dbReference type="OrthoDB" id="310217at2759"/>
<gene>
    <name evidence="4" type="ORF">SEPMUDRAFT_155164</name>
</gene>
<evidence type="ECO:0000313" key="5">
    <source>
        <dbReference type="Proteomes" id="UP000016931"/>
    </source>
</evidence>
<feature type="chain" id="PRO_5004032225" description="Protein kinase domain-containing protein" evidence="2">
    <location>
        <begin position="19"/>
        <end position="620"/>
    </location>
</feature>
<organism evidence="4 5">
    <name type="scientific">Sphaerulina musiva (strain SO2202)</name>
    <name type="common">Poplar stem canker fungus</name>
    <name type="synonym">Septoria musiva</name>
    <dbReference type="NCBI Taxonomy" id="692275"/>
    <lineage>
        <taxon>Eukaryota</taxon>
        <taxon>Fungi</taxon>
        <taxon>Dikarya</taxon>
        <taxon>Ascomycota</taxon>
        <taxon>Pezizomycotina</taxon>
        <taxon>Dothideomycetes</taxon>
        <taxon>Dothideomycetidae</taxon>
        <taxon>Mycosphaerellales</taxon>
        <taxon>Mycosphaerellaceae</taxon>
        <taxon>Sphaerulina</taxon>
    </lineage>
</organism>
<evidence type="ECO:0000256" key="2">
    <source>
        <dbReference type="SAM" id="SignalP"/>
    </source>
</evidence>
<dbReference type="GO" id="GO:0004672">
    <property type="term" value="F:protein kinase activity"/>
    <property type="evidence" value="ECO:0007669"/>
    <property type="project" value="InterPro"/>
</dbReference>
<dbReference type="PROSITE" id="PS00108">
    <property type="entry name" value="PROTEIN_KINASE_ST"/>
    <property type="match status" value="1"/>
</dbReference>
<dbReference type="SUPFAM" id="SSF56112">
    <property type="entry name" value="Protein kinase-like (PK-like)"/>
    <property type="match status" value="1"/>
</dbReference>
<feature type="signal peptide" evidence="2">
    <location>
        <begin position="1"/>
        <end position="18"/>
    </location>
</feature>
<dbReference type="STRING" id="692275.M3C2H2"/>
<protein>
    <recommendedName>
        <fullName evidence="3">Protein kinase domain-containing protein</fullName>
    </recommendedName>
</protein>
<sequence>MAAAAAATAAANLALWLALEIEGWRTPRIARGRPIAATRSGVWNRMTAAERTAMATEITNFRTSQGNIDNVRTNNPIPPVPTDFDDRGAARAYLTPLANIRAALAAARQAAVQLRTIRQTHGLSGTTVALLQGFEAAYLAEENRITALTGNFQQAVVAEGARRAAAGLPPLASDDGGHAGGGRLPPPPNNVWVGGWPLTPGGQARPVVYVRQNRVGRITDRVCVKDTPWPMGYPSATHPIAREHVQRWDPDFIPPTNNHYDRKPAEIGALENMRNIVGSDSIVQMRGWHKIWHQNQLRWYRTYQEWCGYGDIYHLSRKYQPYLTRSGIPSPPPAQQDWLPEAFVWSVFESLARAGRIMSRGAVTGAGPGNWSQVIHADLKPMNVFLGENTSGLHSGYPLAKIGDFGCAMIVPHDATRGAPPHEYLHWGTDYCHAPEQQALNANGTHDLSEKTNVWQVGITMWALLHSDWSAGPNIMSQGPYNPPGGPLVHPRARNPMTATFPLEIQTHYSIHLISTIYRCLRHDHTQRYTFDEILARCRNSQIALPQQYRLRQSPRDDARFLNNDNAIKLDEDRWPLGAPLTRHWYRLNDQAEPPVPARGAGGDVRGMGILPPHGTGVPG</sequence>
<dbReference type="InterPro" id="IPR008271">
    <property type="entry name" value="Ser/Thr_kinase_AS"/>
</dbReference>
<dbReference type="PANTHER" id="PTHR44305">
    <property type="entry name" value="SI:DKEY-192D15.2-RELATED"/>
    <property type="match status" value="1"/>
</dbReference>
<dbReference type="PANTHER" id="PTHR44305:SF24">
    <property type="entry name" value="TYROSINE-PROTEIN KINASE C03B1.5-RELATED"/>
    <property type="match status" value="1"/>
</dbReference>
<dbReference type="InterPro" id="IPR000719">
    <property type="entry name" value="Prot_kinase_dom"/>
</dbReference>
<dbReference type="EMBL" id="KB456262">
    <property type="protein sequence ID" value="EMF14446.1"/>
    <property type="molecule type" value="Genomic_DNA"/>
</dbReference>
<dbReference type="RefSeq" id="XP_016762567.1">
    <property type="nucleotide sequence ID" value="XM_016907602.1"/>
</dbReference>
<dbReference type="Pfam" id="PF00069">
    <property type="entry name" value="Pkinase"/>
    <property type="match status" value="1"/>
</dbReference>
<dbReference type="HOGENOM" id="CLU_454293_0_0_1"/>
<dbReference type="GO" id="GO:0005524">
    <property type="term" value="F:ATP binding"/>
    <property type="evidence" value="ECO:0007669"/>
    <property type="project" value="InterPro"/>
</dbReference>
<feature type="region of interest" description="Disordered" evidence="1">
    <location>
        <begin position="168"/>
        <end position="187"/>
    </location>
</feature>
<keyword evidence="2" id="KW-0732">Signal</keyword>
<dbReference type="OMA" id="LEIQTHY"/>
<keyword evidence="5" id="KW-1185">Reference proteome</keyword>
<dbReference type="Gene3D" id="1.10.510.10">
    <property type="entry name" value="Transferase(Phosphotransferase) domain 1"/>
    <property type="match status" value="1"/>
</dbReference>
<dbReference type="AlphaFoldDB" id="M3C2H2"/>
<dbReference type="SMART" id="SM00220">
    <property type="entry name" value="S_TKc"/>
    <property type="match status" value="1"/>
</dbReference>
<evidence type="ECO:0000259" key="3">
    <source>
        <dbReference type="PROSITE" id="PS50011"/>
    </source>
</evidence>